<proteinExistence type="predicted"/>
<keyword evidence="1" id="KW-0472">Membrane</keyword>
<evidence type="ECO:0000259" key="2">
    <source>
        <dbReference type="Pfam" id="PF04471"/>
    </source>
</evidence>
<dbReference type="EMBL" id="VCIA01000001">
    <property type="protein sequence ID" value="TMN23814.1"/>
    <property type="molecule type" value="Genomic_DNA"/>
</dbReference>
<dbReference type="PANTHER" id="PTHR30015">
    <property type="entry name" value="MRR RESTRICTION SYSTEM PROTEIN"/>
    <property type="match status" value="1"/>
</dbReference>
<reference evidence="3 5" key="1">
    <citation type="submission" date="2019-05" db="EMBL/GenBank/DDBJ databases">
        <title>Genomic analysis of Lentibacillus sp. NKC220-2.</title>
        <authorList>
            <person name="Oh Y.J."/>
        </authorList>
    </citation>
    <scope>NUCLEOTIDE SEQUENCE [LARGE SCALE GENOMIC DNA]</scope>
    <source>
        <strain evidence="3 5">NKC220-2</strain>
    </source>
</reference>
<comment type="caution">
    <text evidence="4">The sequence shown here is derived from an EMBL/GenBank/DDBJ whole genome shotgun (WGS) entry which is preliminary data.</text>
</comment>
<dbReference type="InterPro" id="IPR011856">
    <property type="entry name" value="tRNA_endonuc-like_dom_sf"/>
</dbReference>
<keyword evidence="1" id="KW-0812">Transmembrane</keyword>
<dbReference type="SUPFAM" id="SSF52980">
    <property type="entry name" value="Restriction endonuclease-like"/>
    <property type="match status" value="1"/>
</dbReference>
<gene>
    <name evidence="3" type="ORF">FFL34_06980</name>
    <name evidence="4" type="ORF">FH966_02600</name>
</gene>
<feature type="transmembrane region" description="Helical" evidence="1">
    <location>
        <begin position="6"/>
        <end position="26"/>
    </location>
</feature>
<name>A0A549YMT4_9BACI</name>
<keyword evidence="4" id="KW-0378">Hydrolase</keyword>
<evidence type="ECO:0000313" key="6">
    <source>
        <dbReference type="Proteomes" id="UP000319280"/>
    </source>
</evidence>
<keyword evidence="4" id="KW-0255">Endonuclease</keyword>
<organism evidence="4 6">
    <name type="scientific">Lentibacillus cibarius</name>
    <dbReference type="NCBI Taxonomy" id="2583219"/>
    <lineage>
        <taxon>Bacteria</taxon>
        <taxon>Bacillati</taxon>
        <taxon>Bacillota</taxon>
        <taxon>Bacilli</taxon>
        <taxon>Bacillales</taxon>
        <taxon>Bacillaceae</taxon>
        <taxon>Lentibacillus</taxon>
    </lineage>
</organism>
<accession>A0A5S3QPE2</accession>
<dbReference type="PANTHER" id="PTHR30015:SF6">
    <property type="entry name" value="SLL1429 PROTEIN"/>
    <property type="match status" value="1"/>
</dbReference>
<reference evidence="4 6" key="2">
    <citation type="submission" date="2019-07" db="EMBL/GenBank/DDBJ databases">
        <title>Genomic analysis of Lentibacillus sp. NKC851-2.</title>
        <authorList>
            <person name="Oh Y.J."/>
        </authorList>
    </citation>
    <scope>NUCLEOTIDE SEQUENCE [LARGE SCALE GENOMIC DNA]</scope>
    <source>
        <strain evidence="4 6">NKC851-2</strain>
    </source>
</reference>
<dbReference type="Pfam" id="PF04471">
    <property type="entry name" value="Mrr_cat"/>
    <property type="match status" value="1"/>
</dbReference>
<sequence length="162" mass="18328">MLTAEPLLTWGLIVFVIGTLIFAFIVDTIKEQKLRKSGMREIDKMSGRKFEEYLQAQLKTSGYNVKLTPASGDYGADLVLSSKGKKIIVQVKRYKKNVGVKAVQEIASAKSHYKADECWVITNSFFTEQAKKLAVTNHVKLIDRNQLMNWIIKNNKGEEKSS</sequence>
<dbReference type="OrthoDB" id="9797274at2"/>
<evidence type="ECO:0000313" key="3">
    <source>
        <dbReference type="EMBL" id="TMN23814.1"/>
    </source>
</evidence>
<dbReference type="Gene3D" id="3.40.1350.10">
    <property type="match status" value="1"/>
</dbReference>
<feature type="domain" description="Restriction endonuclease type IV Mrr" evidence="2">
    <location>
        <begin position="42"/>
        <end position="151"/>
    </location>
</feature>
<evidence type="ECO:0000313" key="5">
    <source>
        <dbReference type="Proteomes" id="UP000306980"/>
    </source>
</evidence>
<dbReference type="GO" id="GO:0009307">
    <property type="term" value="P:DNA restriction-modification system"/>
    <property type="evidence" value="ECO:0007669"/>
    <property type="project" value="InterPro"/>
</dbReference>
<keyword evidence="1" id="KW-1133">Transmembrane helix</keyword>
<dbReference type="InterPro" id="IPR007560">
    <property type="entry name" value="Restrct_endonuc_IV_Mrr"/>
</dbReference>
<keyword evidence="4" id="KW-0540">Nuclease</keyword>
<dbReference type="EMBL" id="VJMZ01000001">
    <property type="protein sequence ID" value="TRM13167.1"/>
    <property type="molecule type" value="Genomic_DNA"/>
</dbReference>
<dbReference type="GO" id="GO:0003677">
    <property type="term" value="F:DNA binding"/>
    <property type="evidence" value="ECO:0007669"/>
    <property type="project" value="InterPro"/>
</dbReference>
<evidence type="ECO:0000313" key="4">
    <source>
        <dbReference type="EMBL" id="TRM13167.1"/>
    </source>
</evidence>
<keyword evidence="6" id="KW-1185">Reference proteome</keyword>
<accession>A0A549YMT4</accession>
<dbReference type="Proteomes" id="UP000319280">
    <property type="component" value="Unassembled WGS sequence"/>
</dbReference>
<dbReference type="Proteomes" id="UP000306980">
    <property type="component" value="Unassembled WGS sequence"/>
</dbReference>
<protein>
    <submittedName>
        <fullName evidence="4">Restriction endonuclease</fullName>
    </submittedName>
</protein>
<dbReference type="AlphaFoldDB" id="A0A549YMT4"/>
<dbReference type="GO" id="GO:0015666">
    <property type="term" value="F:restriction endodeoxyribonuclease activity"/>
    <property type="evidence" value="ECO:0007669"/>
    <property type="project" value="TreeGrafter"/>
</dbReference>
<evidence type="ECO:0000256" key="1">
    <source>
        <dbReference type="SAM" id="Phobius"/>
    </source>
</evidence>
<dbReference type="InterPro" id="IPR052906">
    <property type="entry name" value="Type_IV_Methyl-Rstrct_Enzyme"/>
</dbReference>
<dbReference type="InterPro" id="IPR011335">
    <property type="entry name" value="Restrct_endonuc-II-like"/>
</dbReference>